<dbReference type="Proteomes" id="UP000320735">
    <property type="component" value="Unassembled WGS sequence"/>
</dbReference>
<dbReference type="PANTHER" id="PTHR47829">
    <property type="entry name" value="HYDROLASE, PUTATIVE (AFU_ORTHOLOGUE AFUA_1G12880)-RELATED"/>
    <property type="match status" value="1"/>
</dbReference>
<protein>
    <submittedName>
        <fullName evidence="2">Putative aminoglycoside phosphotransferase</fullName>
        <ecNumber evidence="2">2.7.1.-</ecNumber>
    </submittedName>
</protein>
<dbReference type="EC" id="2.7.1.-" evidence="2"/>
<evidence type="ECO:0000313" key="2">
    <source>
        <dbReference type="EMBL" id="TWU12930.1"/>
    </source>
</evidence>
<dbReference type="InterPro" id="IPR002575">
    <property type="entry name" value="Aminoglycoside_PTrfase"/>
</dbReference>
<accession>A0A5C6BLD8</accession>
<name>A0A5C6BLD8_9PLAN</name>
<dbReference type="InterPro" id="IPR011009">
    <property type="entry name" value="Kinase-like_dom_sf"/>
</dbReference>
<proteinExistence type="predicted"/>
<keyword evidence="3" id="KW-1185">Reference proteome</keyword>
<dbReference type="PROSITE" id="PS00108">
    <property type="entry name" value="PROTEIN_KINASE_ST"/>
    <property type="match status" value="1"/>
</dbReference>
<evidence type="ECO:0000259" key="1">
    <source>
        <dbReference type="Pfam" id="PF01636"/>
    </source>
</evidence>
<dbReference type="RefSeq" id="WP_146370338.1">
    <property type="nucleotide sequence ID" value="NZ_SJPP01000001.1"/>
</dbReference>
<dbReference type="PANTHER" id="PTHR47829:SF1">
    <property type="entry name" value="HAD FAMILY PHOSPHATASE"/>
    <property type="match status" value="1"/>
</dbReference>
<dbReference type="AlphaFoldDB" id="A0A5C6BLD8"/>
<evidence type="ECO:0000313" key="3">
    <source>
        <dbReference type="Proteomes" id="UP000320735"/>
    </source>
</evidence>
<reference evidence="2 3" key="1">
    <citation type="submission" date="2019-02" db="EMBL/GenBank/DDBJ databases">
        <title>Deep-cultivation of Planctomycetes and their phenomic and genomic characterization uncovers novel biology.</title>
        <authorList>
            <person name="Wiegand S."/>
            <person name="Jogler M."/>
            <person name="Boedeker C."/>
            <person name="Pinto D."/>
            <person name="Vollmers J."/>
            <person name="Rivas-Marin E."/>
            <person name="Kohn T."/>
            <person name="Peeters S.H."/>
            <person name="Heuer A."/>
            <person name="Rast P."/>
            <person name="Oberbeckmann S."/>
            <person name="Bunk B."/>
            <person name="Jeske O."/>
            <person name="Meyerdierks A."/>
            <person name="Storesund J.E."/>
            <person name="Kallscheuer N."/>
            <person name="Luecker S."/>
            <person name="Lage O.M."/>
            <person name="Pohl T."/>
            <person name="Merkel B.J."/>
            <person name="Hornburger P."/>
            <person name="Mueller R.-W."/>
            <person name="Bruemmer F."/>
            <person name="Labrenz M."/>
            <person name="Spormann A.M."/>
            <person name="Op Den Camp H."/>
            <person name="Overmann J."/>
            <person name="Amann R."/>
            <person name="Jetten M.S.M."/>
            <person name="Mascher T."/>
            <person name="Medema M.H."/>
            <person name="Devos D.P."/>
            <person name="Kaster A.-K."/>
            <person name="Ovreas L."/>
            <person name="Rohde M."/>
            <person name="Galperin M.Y."/>
            <person name="Jogler C."/>
        </authorList>
    </citation>
    <scope>NUCLEOTIDE SEQUENCE [LARGE SCALE GENOMIC DNA]</scope>
    <source>
        <strain evidence="2 3">CA54</strain>
    </source>
</reference>
<dbReference type="InterPro" id="IPR008271">
    <property type="entry name" value="Ser/Thr_kinase_AS"/>
</dbReference>
<dbReference type="Pfam" id="PF01636">
    <property type="entry name" value="APH"/>
    <property type="match status" value="1"/>
</dbReference>
<dbReference type="InterPro" id="IPR041726">
    <property type="entry name" value="ACAD10_11_N"/>
</dbReference>
<dbReference type="Gene3D" id="3.30.200.20">
    <property type="entry name" value="Phosphorylase Kinase, domain 1"/>
    <property type="match status" value="1"/>
</dbReference>
<feature type="domain" description="Aminoglycoside phosphotransferase" evidence="1">
    <location>
        <begin position="39"/>
        <end position="274"/>
    </location>
</feature>
<sequence length="356" mass="39962">MSIHLDQPADVREGEQLDTDKLGEYLRTHLPDASGPLVVEQFPSGFSNLTYLLRLGDRELVLRRPPFGNRVKSAHDMGREFRVLSQLSGVYDLVPQPLVYCDDDDVLGAPFYVMQRCQGVILRSPKQQKYDLDAATLRGLGESFVDNLAALHAIDFEAAGLGDLGKPEGFIERQVAGWTKRYQQARTDDFPEMENIARWLADHIPPSSGVSLIHNDFKFDNLVLDPQDLTKIIAVLDWEMCTLGDPLLDLGVSLSYWVQEDDEPALKAFIAGPTNLPGNLTRLEIVRRYQEVTGRDTSGILFHYCFGLFKLAVIVQQIYYRYAEGHTRDPRFAGLNRAVESLGVAALHVADRGEMI</sequence>
<dbReference type="Gene3D" id="3.90.1200.10">
    <property type="match status" value="1"/>
</dbReference>
<dbReference type="CDD" id="cd05154">
    <property type="entry name" value="ACAD10_11_N-like"/>
    <property type="match status" value="1"/>
</dbReference>
<comment type="caution">
    <text evidence="2">The sequence shown here is derived from an EMBL/GenBank/DDBJ whole genome shotgun (WGS) entry which is preliminary data.</text>
</comment>
<keyword evidence="2" id="KW-0808">Transferase</keyword>
<dbReference type="OrthoDB" id="3806873at2"/>
<dbReference type="GO" id="GO:0004672">
    <property type="term" value="F:protein kinase activity"/>
    <property type="evidence" value="ECO:0007669"/>
    <property type="project" value="InterPro"/>
</dbReference>
<dbReference type="EMBL" id="SJPP01000001">
    <property type="protein sequence ID" value="TWU12930.1"/>
    <property type="molecule type" value="Genomic_DNA"/>
</dbReference>
<dbReference type="InterPro" id="IPR052898">
    <property type="entry name" value="ACAD10-like"/>
</dbReference>
<organism evidence="2 3">
    <name type="scientific">Symmachiella macrocystis</name>
    <dbReference type="NCBI Taxonomy" id="2527985"/>
    <lineage>
        <taxon>Bacteria</taxon>
        <taxon>Pseudomonadati</taxon>
        <taxon>Planctomycetota</taxon>
        <taxon>Planctomycetia</taxon>
        <taxon>Planctomycetales</taxon>
        <taxon>Planctomycetaceae</taxon>
        <taxon>Symmachiella</taxon>
    </lineage>
</organism>
<dbReference type="SUPFAM" id="SSF56112">
    <property type="entry name" value="Protein kinase-like (PK-like)"/>
    <property type="match status" value="1"/>
</dbReference>
<gene>
    <name evidence="2" type="ORF">CA54_17560</name>
</gene>